<proteinExistence type="predicted"/>
<keyword evidence="3" id="KW-1185">Reference proteome</keyword>
<dbReference type="Proteomes" id="UP001595704">
    <property type="component" value="Unassembled WGS sequence"/>
</dbReference>
<dbReference type="SMART" id="SM00530">
    <property type="entry name" value="HTH_XRE"/>
    <property type="match status" value="1"/>
</dbReference>
<dbReference type="SUPFAM" id="SSF47413">
    <property type="entry name" value="lambda repressor-like DNA-binding domains"/>
    <property type="match status" value="1"/>
</dbReference>
<feature type="domain" description="HTH cro/C1-type" evidence="1">
    <location>
        <begin position="14"/>
        <end position="68"/>
    </location>
</feature>
<dbReference type="EMBL" id="JBHRYC010000061">
    <property type="protein sequence ID" value="MFC3638221.1"/>
    <property type="molecule type" value="Genomic_DNA"/>
</dbReference>
<name>A0ABV7UHL9_9HYPH</name>
<dbReference type="RefSeq" id="WP_191320422.1">
    <property type="nucleotide sequence ID" value="NZ_BNCG01000017.1"/>
</dbReference>
<comment type="caution">
    <text evidence="2">The sequence shown here is derived from an EMBL/GenBank/DDBJ whole genome shotgun (WGS) entry which is preliminary data.</text>
</comment>
<evidence type="ECO:0000313" key="2">
    <source>
        <dbReference type="EMBL" id="MFC3638221.1"/>
    </source>
</evidence>
<sequence length="144" mass="16000">MNDVNPNSQFGLLLRQLRADAGMSQEMAAKLFAVSQPAYSRIERGETQITIEMLLKASRIFSVPIPRLVSVGKGDVAPGELSEDVSRIARKMMNIHGRKPLKIIEDLVDYVNSASPWPRVATRMLETAPTDEPVPSWNKPKDAE</sequence>
<reference evidence="3" key="1">
    <citation type="journal article" date="2019" name="Int. J. Syst. Evol. Microbiol.">
        <title>The Global Catalogue of Microorganisms (GCM) 10K type strain sequencing project: providing services to taxonomists for standard genome sequencing and annotation.</title>
        <authorList>
            <consortium name="The Broad Institute Genomics Platform"/>
            <consortium name="The Broad Institute Genome Sequencing Center for Infectious Disease"/>
            <person name="Wu L."/>
            <person name="Ma J."/>
        </authorList>
    </citation>
    <scope>NUCLEOTIDE SEQUENCE [LARGE SCALE GENOMIC DNA]</scope>
    <source>
        <strain evidence="3">KCTC 42282</strain>
    </source>
</reference>
<organism evidence="2 3">
    <name type="scientific">Camelimonas fluminis</name>
    <dbReference type="NCBI Taxonomy" id="1576911"/>
    <lineage>
        <taxon>Bacteria</taxon>
        <taxon>Pseudomonadati</taxon>
        <taxon>Pseudomonadota</taxon>
        <taxon>Alphaproteobacteria</taxon>
        <taxon>Hyphomicrobiales</taxon>
        <taxon>Chelatococcaceae</taxon>
        <taxon>Camelimonas</taxon>
    </lineage>
</organism>
<dbReference type="PROSITE" id="PS50943">
    <property type="entry name" value="HTH_CROC1"/>
    <property type="match status" value="1"/>
</dbReference>
<dbReference type="InterPro" id="IPR001387">
    <property type="entry name" value="Cro/C1-type_HTH"/>
</dbReference>
<dbReference type="InterPro" id="IPR010982">
    <property type="entry name" value="Lambda_DNA-bd_dom_sf"/>
</dbReference>
<dbReference type="Pfam" id="PF01381">
    <property type="entry name" value="HTH_3"/>
    <property type="match status" value="1"/>
</dbReference>
<dbReference type="Gene3D" id="1.10.260.40">
    <property type="entry name" value="lambda repressor-like DNA-binding domains"/>
    <property type="match status" value="1"/>
</dbReference>
<gene>
    <name evidence="2" type="ORF">ACFONL_12705</name>
</gene>
<dbReference type="CDD" id="cd00093">
    <property type="entry name" value="HTH_XRE"/>
    <property type="match status" value="1"/>
</dbReference>
<evidence type="ECO:0000259" key="1">
    <source>
        <dbReference type="PROSITE" id="PS50943"/>
    </source>
</evidence>
<accession>A0ABV7UHL9</accession>
<evidence type="ECO:0000313" key="3">
    <source>
        <dbReference type="Proteomes" id="UP001595704"/>
    </source>
</evidence>
<protein>
    <submittedName>
        <fullName evidence="2">Helix-turn-helix domain-containing protein</fullName>
    </submittedName>
</protein>